<reference evidence="2" key="1">
    <citation type="submission" date="2014-09" db="EMBL/GenBank/DDBJ databases">
        <authorList>
            <person name="Magalhaes I.L.F."/>
            <person name="Oliveira U."/>
            <person name="Santos F.R."/>
            <person name="Vidigal T.H.D.A."/>
            <person name="Brescovit A.D."/>
            <person name="Santos A.J."/>
        </authorList>
    </citation>
    <scope>NUCLEOTIDE SEQUENCE</scope>
    <source>
        <tissue evidence="2">Shoot tissue taken approximately 20 cm above the soil surface</tissue>
    </source>
</reference>
<reference evidence="2" key="2">
    <citation type="journal article" date="2015" name="Data Brief">
        <title>Shoot transcriptome of the giant reed, Arundo donax.</title>
        <authorList>
            <person name="Barrero R.A."/>
            <person name="Guerrero F.D."/>
            <person name="Moolhuijzen P."/>
            <person name="Goolsby J.A."/>
            <person name="Tidwell J."/>
            <person name="Bellgard S.E."/>
            <person name="Bellgard M.I."/>
        </authorList>
    </citation>
    <scope>NUCLEOTIDE SEQUENCE</scope>
    <source>
        <tissue evidence="2">Shoot tissue taken approximately 20 cm above the soil surface</tissue>
    </source>
</reference>
<sequence length="37" mass="4408">MYFCGLFELDTYTHTFGSYLCALCYIFFLIFLPNKLV</sequence>
<proteinExistence type="predicted"/>
<protein>
    <submittedName>
        <fullName evidence="2">Uncharacterized protein</fullName>
    </submittedName>
</protein>
<accession>A0A0A8ZAB4</accession>
<feature type="transmembrane region" description="Helical" evidence="1">
    <location>
        <begin position="12"/>
        <end position="32"/>
    </location>
</feature>
<evidence type="ECO:0000256" key="1">
    <source>
        <dbReference type="SAM" id="Phobius"/>
    </source>
</evidence>
<keyword evidence="1" id="KW-0812">Transmembrane</keyword>
<dbReference type="AlphaFoldDB" id="A0A0A8ZAB4"/>
<keyword evidence="1" id="KW-1133">Transmembrane helix</keyword>
<dbReference type="EMBL" id="GBRH01261531">
    <property type="protein sequence ID" value="JAD36364.1"/>
    <property type="molecule type" value="Transcribed_RNA"/>
</dbReference>
<keyword evidence="1" id="KW-0472">Membrane</keyword>
<organism evidence="2">
    <name type="scientific">Arundo donax</name>
    <name type="common">Giant reed</name>
    <name type="synonym">Donax arundinaceus</name>
    <dbReference type="NCBI Taxonomy" id="35708"/>
    <lineage>
        <taxon>Eukaryota</taxon>
        <taxon>Viridiplantae</taxon>
        <taxon>Streptophyta</taxon>
        <taxon>Embryophyta</taxon>
        <taxon>Tracheophyta</taxon>
        <taxon>Spermatophyta</taxon>
        <taxon>Magnoliopsida</taxon>
        <taxon>Liliopsida</taxon>
        <taxon>Poales</taxon>
        <taxon>Poaceae</taxon>
        <taxon>PACMAD clade</taxon>
        <taxon>Arundinoideae</taxon>
        <taxon>Arundineae</taxon>
        <taxon>Arundo</taxon>
    </lineage>
</organism>
<evidence type="ECO:0000313" key="2">
    <source>
        <dbReference type="EMBL" id="JAD36364.1"/>
    </source>
</evidence>
<name>A0A0A8ZAB4_ARUDO</name>